<reference evidence="1 2" key="1">
    <citation type="submission" date="2019-07" db="EMBL/GenBank/DDBJ databases">
        <title>WGS assembly of Gossypium tomentosum.</title>
        <authorList>
            <person name="Chen Z.J."/>
            <person name="Sreedasyam A."/>
            <person name="Ando A."/>
            <person name="Song Q."/>
            <person name="De L."/>
            <person name="Hulse-Kemp A."/>
            <person name="Ding M."/>
            <person name="Ye W."/>
            <person name="Kirkbride R."/>
            <person name="Jenkins J."/>
            <person name="Plott C."/>
            <person name="Lovell J."/>
            <person name="Lin Y.-M."/>
            <person name="Vaughn R."/>
            <person name="Liu B."/>
            <person name="Li W."/>
            <person name="Simpson S."/>
            <person name="Scheffler B."/>
            <person name="Saski C."/>
            <person name="Grover C."/>
            <person name="Hu G."/>
            <person name="Conover J."/>
            <person name="Carlson J."/>
            <person name="Shu S."/>
            <person name="Boston L."/>
            <person name="Williams M."/>
            <person name="Peterson D."/>
            <person name="Mcgee K."/>
            <person name="Jones D."/>
            <person name="Wendel J."/>
            <person name="Stelly D."/>
            <person name="Grimwood J."/>
            <person name="Schmutz J."/>
        </authorList>
    </citation>
    <scope>NUCLEOTIDE SEQUENCE [LARGE SCALE GENOMIC DNA]</scope>
    <source>
        <strain evidence="1">7179.01</strain>
    </source>
</reference>
<keyword evidence="2" id="KW-1185">Reference proteome</keyword>
<dbReference type="AlphaFoldDB" id="A0A5D2LVU9"/>
<accession>A0A5D2LVU9</accession>
<evidence type="ECO:0000313" key="2">
    <source>
        <dbReference type="Proteomes" id="UP000322667"/>
    </source>
</evidence>
<feature type="non-terminal residue" evidence="1">
    <location>
        <position position="1"/>
    </location>
</feature>
<dbReference type="EMBL" id="CM017624">
    <property type="protein sequence ID" value="TYH83179.1"/>
    <property type="molecule type" value="Genomic_DNA"/>
</dbReference>
<dbReference type="GO" id="GO:0009507">
    <property type="term" value="C:chloroplast"/>
    <property type="evidence" value="ECO:0007669"/>
    <property type="project" value="TreeGrafter"/>
</dbReference>
<dbReference type="InterPro" id="IPR044673">
    <property type="entry name" value="DCL-like"/>
</dbReference>
<dbReference type="Pfam" id="PF11523">
    <property type="entry name" value="DUF3223"/>
    <property type="match status" value="1"/>
</dbReference>
<sequence>HNLLVAGILLSTRRPWCTIVESARLEEEVSSTEKSSTMPSVRDPKKYHMLNDPDYKKTKDKEEEILRDIQPIISLAREILHSNRNKDGERLTVADEEAVVEMLLRYHPHSEDKIGCGLDSIMVSFCWHYLLLWVSLFWFELLDNQTYLLGKKTSKYFHSQVCSVNQFGGFISG</sequence>
<gene>
    <name evidence="1" type="ORF">ES332_D02G114900v1</name>
</gene>
<dbReference type="Gene3D" id="3.10.450.40">
    <property type="match status" value="1"/>
</dbReference>
<dbReference type="Proteomes" id="UP000322667">
    <property type="component" value="Chromosome D02"/>
</dbReference>
<organism evidence="1 2">
    <name type="scientific">Gossypium tomentosum</name>
    <name type="common">Hawaiian cotton</name>
    <name type="synonym">Gossypium sandvicense</name>
    <dbReference type="NCBI Taxonomy" id="34277"/>
    <lineage>
        <taxon>Eukaryota</taxon>
        <taxon>Viridiplantae</taxon>
        <taxon>Streptophyta</taxon>
        <taxon>Embryophyta</taxon>
        <taxon>Tracheophyta</taxon>
        <taxon>Spermatophyta</taxon>
        <taxon>Magnoliopsida</taxon>
        <taxon>eudicotyledons</taxon>
        <taxon>Gunneridae</taxon>
        <taxon>Pentapetalae</taxon>
        <taxon>rosids</taxon>
        <taxon>malvids</taxon>
        <taxon>Malvales</taxon>
        <taxon>Malvaceae</taxon>
        <taxon>Malvoideae</taxon>
        <taxon>Gossypium</taxon>
    </lineage>
</organism>
<evidence type="ECO:0000313" key="1">
    <source>
        <dbReference type="EMBL" id="TYH83179.1"/>
    </source>
</evidence>
<dbReference type="GO" id="GO:0009658">
    <property type="term" value="P:chloroplast organization"/>
    <property type="evidence" value="ECO:0007669"/>
    <property type="project" value="TreeGrafter"/>
</dbReference>
<protein>
    <submittedName>
        <fullName evidence="1">Uncharacterized protein</fullName>
    </submittedName>
</protein>
<proteinExistence type="predicted"/>
<dbReference type="PANTHER" id="PTHR33415:SF4">
    <property type="entry name" value="DCL PROTEIN (DUF3223)"/>
    <property type="match status" value="1"/>
</dbReference>
<dbReference type="GO" id="GO:1901259">
    <property type="term" value="P:chloroplast rRNA processing"/>
    <property type="evidence" value="ECO:0007669"/>
    <property type="project" value="TreeGrafter"/>
</dbReference>
<dbReference type="PANTHER" id="PTHR33415">
    <property type="entry name" value="PROTEIN EMBRYO DEFECTIVE 514"/>
    <property type="match status" value="1"/>
</dbReference>
<name>A0A5D2LVU9_GOSTO</name>